<dbReference type="EMBL" id="MKQP01000020">
    <property type="protein sequence ID" value="OMD31670.1"/>
    <property type="molecule type" value="Genomic_DNA"/>
</dbReference>
<keyword evidence="5" id="KW-0378">Hydrolase</keyword>
<dbReference type="PANTHER" id="PTHR46825">
    <property type="entry name" value="D-ALANYL-D-ALANINE-CARBOXYPEPTIDASE/ENDOPEPTIDASE AMPH"/>
    <property type="match status" value="1"/>
</dbReference>
<evidence type="ECO:0000256" key="2">
    <source>
        <dbReference type="ARBA" id="ARBA00023136"/>
    </source>
</evidence>
<evidence type="ECO:0000259" key="4">
    <source>
        <dbReference type="Pfam" id="PF00144"/>
    </source>
</evidence>
<dbReference type="InterPro" id="IPR050491">
    <property type="entry name" value="AmpC-like"/>
</dbReference>
<comment type="subcellular location">
    <subcellularLocation>
        <location evidence="1">Membrane</location>
    </subcellularLocation>
</comment>
<dbReference type="RefSeq" id="WP_036688865.1">
    <property type="nucleotide sequence ID" value="NZ_MKQL01000077.1"/>
</dbReference>
<proteinExistence type="predicted"/>
<evidence type="ECO:0000256" key="3">
    <source>
        <dbReference type="SAM" id="SignalP"/>
    </source>
</evidence>
<dbReference type="SUPFAM" id="SSF56601">
    <property type="entry name" value="beta-lactamase/transpeptidase-like"/>
    <property type="match status" value="1"/>
</dbReference>
<dbReference type="GO" id="GO:0016020">
    <property type="term" value="C:membrane"/>
    <property type="evidence" value="ECO:0007669"/>
    <property type="project" value="UniProtKB-SubCell"/>
</dbReference>
<organism evidence="5 6">
    <name type="scientific">Paenibacillus odorifer</name>
    <dbReference type="NCBI Taxonomy" id="189426"/>
    <lineage>
        <taxon>Bacteria</taxon>
        <taxon>Bacillati</taxon>
        <taxon>Bacillota</taxon>
        <taxon>Bacilli</taxon>
        <taxon>Bacillales</taxon>
        <taxon>Paenibacillaceae</taxon>
        <taxon>Paenibacillus</taxon>
    </lineage>
</organism>
<protein>
    <submittedName>
        <fullName evidence="5">Serine hydrolase</fullName>
    </submittedName>
</protein>
<dbReference type="Gene3D" id="3.40.710.10">
    <property type="entry name" value="DD-peptidase/beta-lactamase superfamily"/>
    <property type="match status" value="1"/>
</dbReference>
<evidence type="ECO:0000256" key="1">
    <source>
        <dbReference type="ARBA" id="ARBA00004370"/>
    </source>
</evidence>
<dbReference type="InterPro" id="IPR012338">
    <property type="entry name" value="Beta-lactam/transpept-like"/>
</dbReference>
<sequence>MKKNLASLLVALLLLVMYVPTSALAADSGKGQTYVNTQKVAAEKAAFLTEKLGTTSLQYALIDGDNIVVSGQSGYSHVESKTAPSATTMYGIGSTSKMYTTASIMKLVEQGKVDLDGSVVSYLNNFTMEDPRYKQITVRMLLNHSSGLAGSNLSNSFLFNDSDPIAKDSLLETLSTQRLKADPGAYSVYCNDGFTLAELIVEKVSGTDFTTFIHQNFTEPLGLEHTKTPVDSVASSQLASVYNATYSAALPKETINVIGTGGIYSTAEDLVRFATIFTGQSTGILSEKSVKAMEQEEYKRGIWPKGTDNSLAYGLGWDSVNLYPFNQYEIKALTKGGDTGLYHTSLVVLPEQRMAAAVISSGGASTTDQMLANEILLSALQEKGVIKELKATPTFKASNKEDMPQELVNYAGVYGDSTQLMKIEVSKAGELSISSIIAPTMPAQKFSYNSNGEFLDAEGTSKVSFVKESNGRIYLWSQGYGVIPGLGETAVIQYAAEKLEPNALSQEVTTAWQQRQGKLYFDVSEKYSSQYYMSMPVAGIAMFPDAPGYMGSNKITGPNKAEMTVQIPTIAGRDLADLIFEEKNGVEYLKIGNQLFIHQDAVKPIYAGPQSMVTIQSDGYARWYGVPETATGKIMTVELPTKSSFAVYDENGVCVNYFTISGLKQVKLPSNGKIVFVGDVGAKFEVTLKAQ</sequence>
<keyword evidence="2" id="KW-0472">Membrane</keyword>
<reference evidence="5 6" key="1">
    <citation type="submission" date="2016-10" db="EMBL/GenBank/DDBJ databases">
        <title>Paenibacillus species isolates.</title>
        <authorList>
            <person name="Beno S.M."/>
        </authorList>
    </citation>
    <scope>NUCLEOTIDE SEQUENCE [LARGE SCALE GENOMIC DNA]</scope>
    <source>
        <strain evidence="5 6">FSL H7-0604</strain>
    </source>
</reference>
<accession>A0A1R0XA29</accession>
<name>A0A1R0XA29_9BACL</name>
<comment type="caution">
    <text evidence="5">The sequence shown here is derived from an EMBL/GenBank/DDBJ whole genome shotgun (WGS) entry which is preliminary data.</text>
</comment>
<dbReference type="GO" id="GO:0016787">
    <property type="term" value="F:hydrolase activity"/>
    <property type="evidence" value="ECO:0007669"/>
    <property type="project" value="UniProtKB-KW"/>
</dbReference>
<feature type="domain" description="Beta-lactamase-related" evidence="4">
    <location>
        <begin position="53"/>
        <end position="377"/>
    </location>
</feature>
<dbReference type="AlphaFoldDB" id="A0A1R0XA29"/>
<dbReference type="InterPro" id="IPR001466">
    <property type="entry name" value="Beta-lactam-related"/>
</dbReference>
<evidence type="ECO:0000313" key="5">
    <source>
        <dbReference type="EMBL" id="OMD31670.1"/>
    </source>
</evidence>
<dbReference type="Proteomes" id="UP000187465">
    <property type="component" value="Unassembled WGS sequence"/>
</dbReference>
<dbReference type="Pfam" id="PF00144">
    <property type="entry name" value="Beta-lactamase"/>
    <property type="match status" value="1"/>
</dbReference>
<feature type="chain" id="PRO_5010159937" evidence="3">
    <location>
        <begin position="26"/>
        <end position="691"/>
    </location>
</feature>
<feature type="signal peptide" evidence="3">
    <location>
        <begin position="1"/>
        <end position="25"/>
    </location>
</feature>
<evidence type="ECO:0000313" key="6">
    <source>
        <dbReference type="Proteomes" id="UP000187465"/>
    </source>
</evidence>
<gene>
    <name evidence="5" type="ORF">BJP51_17740</name>
</gene>
<keyword evidence="3" id="KW-0732">Signal</keyword>
<dbReference type="PANTHER" id="PTHR46825:SF11">
    <property type="entry name" value="PENICILLIN-BINDING PROTEIN 4"/>
    <property type="match status" value="1"/>
</dbReference>